<dbReference type="SUPFAM" id="SSF56059">
    <property type="entry name" value="Glutathione synthetase ATP-binding domain-like"/>
    <property type="match status" value="1"/>
</dbReference>
<sequence>MKKLLFVTDFYCEVKGRNYYEEDLYLTSKLMEDYHLIIAHPKQAITFIEDVDFVVLRNTGPVKNYQESYEDFVKAVQEKNIKTFNSFDGKADMKGKDYMLQLMDQNYPIIPTIDHFSEIEKLGAPQKYLVKLKDGADSIGIEIMSKNEILQKEISDKLIQPFLDFEYEVSFYYINDEFQYALYAPDKNKRWALEVYHANNEDLVFAKSFIDWNNMTRGITRVDACRLKDGSLLLVELEDLNPYLSLDLLDEMMIEKFVKNLKIALKKI</sequence>
<dbReference type="Proteomes" id="UP000278775">
    <property type="component" value="Unassembled WGS sequence"/>
</dbReference>
<accession>A0A3M7TFA9</accession>
<proteinExistence type="predicted"/>
<gene>
    <name evidence="1" type="ORF">D1631_02545</name>
</gene>
<dbReference type="OrthoDB" id="4446378at2"/>
<dbReference type="EMBL" id="QWIU01000002">
    <property type="protein sequence ID" value="RNA60890.1"/>
    <property type="molecule type" value="Genomic_DNA"/>
</dbReference>
<evidence type="ECO:0000313" key="2">
    <source>
        <dbReference type="Proteomes" id="UP000278775"/>
    </source>
</evidence>
<evidence type="ECO:0008006" key="3">
    <source>
        <dbReference type="Google" id="ProtNLM"/>
    </source>
</evidence>
<organism evidence="1 2">
    <name type="scientific">Chryseobacterium nematophagum</name>
    <dbReference type="NCBI Taxonomy" id="2305228"/>
    <lineage>
        <taxon>Bacteria</taxon>
        <taxon>Pseudomonadati</taxon>
        <taxon>Bacteroidota</taxon>
        <taxon>Flavobacteriia</taxon>
        <taxon>Flavobacteriales</taxon>
        <taxon>Weeksellaceae</taxon>
        <taxon>Chryseobacterium group</taxon>
        <taxon>Chryseobacterium</taxon>
    </lineage>
</organism>
<dbReference type="RefSeq" id="WP_122635079.1">
    <property type="nucleotide sequence ID" value="NZ_QWIU01000002.1"/>
</dbReference>
<comment type="caution">
    <text evidence="1">The sequence shown here is derived from an EMBL/GenBank/DDBJ whole genome shotgun (WGS) entry which is preliminary data.</text>
</comment>
<protein>
    <recommendedName>
        <fullName evidence="3">ATP-grasp domain-containing protein</fullName>
    </recommendedName>
</protein>
<name>A0A3M7TFA9_9FLAO</name>
<evidence type="ECO:0000313" key="1">
    <source>
        <dbReference type="EMBL" id="RNA60890.1"/>
    </source>
</evidence>
<reference evidence="1 2" key="1">
    <citation type="submission" date="2018-08" db="EMBL/GenBank/DDBJ databases">
        <title>Chryseobacterium nematophagum: a novel matrix digesting pathogen of nematodes.</title>
        <authorList>
            <person name="Page A."/>
            <person name="Roberts M."/>
            <person name="Felix M.-A."/>
            <person name="Weir W."/>
        </authorList>
    </citation>
    <scope>NUCLEOTIDE SEQUENCE [LARGE SCALE GENOMIC DNA]</scope>
    <source>
        <strain evidence="1 2">JUb129</strain>
    </source>
</reference>
<dbReference type="AlphaFoldDB" id="A0A3M7TFA9"/>